<proteinExistence type="inferred from homology"/>
<protein>
    <submittedName>
        <fullName evidence="13">UbiA prenyltransferase domain-containing protein 1-like</fullName>
    </submittedName>
</protein>
<dbReference type="Pfam" id="PF01040">
    <property type="entry name" value="UbiA"/>
    <property type="match status" value="1"/>
</dbReference>
<evidence type="ECO:0000256" key="11">
    <source>
        <dbReference type="SAM" id="Phobius"/>
    </source>
</evidence>
<evidence type="ECO:0000256" key="4">
    <source>
        <dbReference type="ARBA" id="ARBA00022428"/>
    </source>
</evidence>
<dbReference type="PIRSF" id="PIRSF005355">
    <property type="entry name" value="UBIAD1"/>
    <property type="match status" value="1"/>
</dbReference>
<dbReference type="FunFam" id="1.10.357.140:FF:000005">
    <property type="entry name" value="UbiA prenyltransferase domain-containing protein 1"/>
    <property type="match status" value="1"/>
</dbReference>
<dbReference type="GeneID" id="116291365"/>
<dbReference type="FunCoup" id="A0A6P8HP20">
    <property type="interactions" value="2239"/>
</dbReference>
<evidence type="ECO:0000256" key="2">
    <source>
        <dbReference type="ARBA" id="ARBA00004863"/>
    </source>
</evidence>
<keyword evidence="10 11" id="KW-0472">Membrane</keyword>
<accession>A0A6P8HP20</accession>
<keyword evidence="9" id="KW-0496">Mitochondrion</keyword>
<dbReference type="GO" id="GO:0005783">
    <property type="term" value="C:endoplasmic reticulum"/>
    <property type="evidence" value="ECO:0007669"/>
    <property type="project" value="TreeGrafter"/>
</dbReference>
<dbReference type="Proteomes" id="UP000515163">
    <property type="component" value="Unplaced"/>
</dbReference>
<sequence length="318" mass="35224">MNGKSYKEAINDVKNDKYTKKHSRFGSYLLALRPWSFSASLIPVVLGALLGWKTTGELNILLTLVTTVAVLCVHASGNLVNTYYDYLRGVDSKVSDDRTLVDHILTPDEVVRVGALTYVVASFCFLVVVSLSPAKMEHLALLFFGGLSGSFLYTGGIGLKYYALGDIVILITFGPLAVLFSYMIQCGQFASFPLYYAIPLALNTEAILHSNNTRDMDNDEKAGAVTLTILVGKHASYAVYCLLLFTPYVICVVWGVNISVRYCLPLLTIGFAFRLEKEFRDGKLASLPKRTAKLNFFFGLLYLISFVIAPRLPHIRKL</sequence>
<evidence type="ECO:0000256" key="6">
    <source>
        <dbReference type="ARBA" id="ARBA00022679"/>
    </source>
</evidence>
<feature type="transmembrane region" description="Helical" evidence="11">
    <location>
        <begin position="59"/>
        <end position="77"/>
    </location>
</feature>
<evidence type="ECO:0000256" key="7">
    <source>
        <dbReference type="ARBA" id="ARBA00022692"/>
    </source>
</evidence>
<feature type="transmembrane region" description="Helical" evidence="11">
    <location>
        <begin position="161"/>
        <end position="184"/>
    </location>
</feature>
<dbReference type="UniPathway" id="UPA00079"/>
<feature type="transmembrane region" description="Helical" evidence="11">
    <location>
        <begin position="138"/>
        <end position="155"/>
    </location>
</feature>
<keyword evidence="4" id="KW-0474">Menaquinone biosynthesis</keyword>
<gene>
    <name evidence="13" type="primary">LOC116291365</name>
</gene>
<dbReference type="PANTHER" id="PTHR13929">
    <property type="entry name" value="1,4-DIHYDROXY-2-NAPHTHOATE OCTAPRENYLTRANSFERASE"/>
    <property type="match status" value="1"/>
</dbReference>
<dbReference type="CDD" id="cd13962">
    <property type="entry name" value="PT_UbiA_UBIAD1"/>
    <property type="match status" value="1"/>
</dbReference>
<dbReference type="OrthoDB" id="203513at2759"/>
<comment type="subcellular location">
    <subcellularLocation>
        <location evidence="1">Mitochondrion membrane</location>
        <topology evidence="1">Multi-pass membrane protein</topology>
    </subcellularLocation>
</comment>
<feature type="transmembrane region" description="Helical" evidence="11">
    <location>
        <begin position="35"/>
        <end position="52"/>
    </location>
</feature>
<comment type="pathway">
    <text evidence="2">Quinol/quinone metabolism; menaquinone biosynthesis.</text>
</comment>
<evidence type="ECO:0000256" key="5">
    <source>
        <dbReference type="ARBA" id="ARBA00022602"/>
    </source>
</evidence>
<keyword evidence="6" id="KW-0808">Transferase</keyword>
<feature type="transmembrane region" description="Helical" evidence="11">
    <location>
        <begin position="294"/>
        <end position="312"/>
    </location>
</feature>
<reference evidence="13" key="1">
    <citation type="submission" date="2025-08" db="UniProtKB">
        <authorList>
            <consortium name="RefSeq"/>
        </authorList>
    </citation>
    <scope>IDENTIFICATION</scope>
    <source>
        <tissue evidence="13">Tentacle</tissue>
    </source>
</reference>
<dbReference type="GO" id="GO:0031966">
    <property type="term" value="C:mitochondrial membrane"/>
    <property type="evidence" value="ECO:0007669"/>
    <property type="project" value="UniProtKB-SubCell"/>
</dbReference>
<dbReference type="GO" id="GO:0000139">
    <property type="term" value="C:Golgi membrane"/>
    <property type="evidence" value="ECO:0007669"/>
    <property type="project" value="TreeGrafter"/>
</dbReference>
<evidence type="ECO:0000313" key="12">
    <source>
        <dbReference type="Proteomes" id="UP000515163"/>
    </source>
</evidence>
<dbReference type="GO" id="GO:0009234">
    <property type="term" value="P:menaquinone biosynthetic process"/>
    <property type="evidence" value="ECO:0007669"/>
    <property type="project" value="UniProtKB-UniPathway"/>
</dbReference>
<dbReference type="GO" id="GO:0004659">
    <property type="term" value="F:prenyltransferase activity"/>
    <property type="evidence" value="ECO:0007669"/>
    <property type="project" value="UniProtKB-KW"/>
</dbReference>
<evidence type="ECO:0000256" key="9">
    <source>
        <dbReference type="ARBA" id="ARBA00023128"/>
    </source>
</evidence>
<evidence type="ECO:0000313" key="13">
    <source>
        <dbReference type="RefSeq" id="XP_031554395.1"/>
    </source>
</evidence>
<feature type="transmembrane region" description="Helical" evidence="11">
    <location>
        <begin position="110"/>
        <end position="131"/>
    </location>
</feature>
<dbReference type="KEGG" id="aten:116291365"/>
<dbReference type="PANTHER" id="PTHR13929:SF0">
    <property type="entry name" value="UBIA PRENYLTRANSFERASE DOMAIN-CONTAINING PROTEIN 1"/>
    <property type="match status" value="1"/>
</dbReference>
<name>A0A6P8HP20_ACTTE</name>
<comment type="similarity">
    <text evidence="3">Belongs to the UbiA prenyltransferase family.</text>
</comment>
<keyword evidence="8 11" id="KW-1133">Transmembrane helix</keyword>
<dbReference type="Gene3D" id="1.10.357.140">
    <property type="entry name" value="UbiA prenyltransferase"/>
    <property type="match status" value="1"/>
</dbReference>
<evidence type="ECO:0000256" key="10">
    <source>
        <dbReference type="ARBA" id="ARBA00023136"/>
    </source>
</evidence>
<organism evidence="12 13">
    <name type="scientific">Actinia tenebrosa</name>
    <name type="common">Australian red waratah sea anemone</name>
    <dbReference type="NCBI Taxonomy" id="6105"/>
    <lineage>
        <taxon>Eukaryota</taxon>
        <taxon>Metazoa</taxon>
        <taxon>Cnidaria</taxon>
        <taxon>Anthozoa</taxon>
        <taxon>Hexacorallia</taxon>
        <taxon>Actiniaria</taxon>
        <taxon>Actiniidae</taxon>
        <taxon>Actinia</taxon>
    </lineage>
</organism>
<evidence type="ECO:0000256" key="3">
    <source>
        <dbReference type="ARBA" id="ARBA00005985"/>
    </source>
</evidence>
<dbReference type="InParanoid" id="A0A6P8HP20"/>
<keyword evidence="5" id="KW-0637">Prenyltransferase</keyword>
<dbReference type="InterPro" id="IPR000537">
    <property type="entry name" value="UbiA_prenyltransferase"/>
</dbReference>
<dbReference type="RefSeq" id="XP_031554395.1">
    <property type="nucleotide sequence ID" value="XM_031698535.1"/>
</dbReference>
<dbReference type="AlphaFoldDB" id="A0A6P8HP20"/>
<keyword evidence="7 11" id="KW-0812">Transmembrane</keyword>
<dbReference type="GO" id="GO:0042371">
    <property type="term" value="P:vitamin K biosynthetic process"/>
    <property type="evidence" value="ECO:0007669"/>
    <property type="project" value="TreeGrafter"/>
</dbReference>
<evidence type="ECO:0000256" key="1">
    <source>
        <dbReference type="ARBA" id="ARBA00004225"/>
    </source>
</evidence>
<dbReference type="InterPro" id="IPR026046">
    <property type="entry name" value="UBIAD1"/>
</dbReference>
<dbReference type="InterPro" id="IPR044878">
    <property type="entry name" value="UbiA_sf"/>
</dbReference>
<keyword evidence="12" id="KW-1185">Reference proteome</keyword>
<evidence type="ECO:0000256" key="8">
    <source>
        <dbReference type="ARBA" id="ARBA00022989"/>
    </source>
</evidence>